<dbReference type="EMBL" id="CP012672">
    <property type="protein sequence ID" value="AUX33332.1"/>
    <property type="molecule type" value="Genomic_DNA"/>
</dbReference>
<evidence type="ECO:0000256" key="2">
    <source>
        <dbReference type="ARBA" id="ARBA00012438"/>
    </source>
</evidence>
<feature type="domain" description="Signal transduction histidine kinase dimerisation/phosphoacceptor" evidence="5">
    <location>
        <begin position="27"/>
        <end position="98"/>
    </location>
</feature>
<comment type="catalytic activity">
    <reaction evidence="1">
        <text>ATP + protein L-histidine = ADP + protein N-phospho-L-histidine.</text>
        <dbReference type="EC" id="2.7.13.3"/>
    </reaction>
</comment>
<dbReference type="SUPFAM" id="SSF47384">
    <property type="entry name" value="Homodimeric domain of signal transducing histidine kinase"/>
    <property type="match status" value="1"/>
</dbReference>
<dbReference type="SMART" id="SM00388">
    <property type="entry name" value="HisKA"/>
    <property type="match status" value="1"/>
</dbReference>
<evidence type="ECO:0000256" key="3">
    <source>
        <dbReference type="ARBA" id="ARBA00022553"/>
    </source>
</evidence>
<keyword evidence="3" id="KW-0597">Phosphoprotein</keyword>
<evidence type="ECO:0000256" key="1">
    <source>
        <dbReference type="ARBA" id="ARBA00000085"/>
    </source>
</evidence>
<proteinExistence type="predicted"/>
<organism evidence="6 7">
    <name type="scientific">Sorangium cellulosum</name>
    <name type="common">Polyangium cellulosum</name>
    <dbReference type="NCBI Taxonomy" id="56"/>
    <lineage>
        <taxon>Bacteria</taxon>
        <taxon>Pseudomonadati</taxon>
        <taxon>Myxococcota</taxon>
        <taxon>Polyangia</taxon>
        <taxon>Polyangiales</taxon>
        <taxon>Polyangiaceae</taxon>
        <taxon>Sorangium</taxon>
    </lineage>
</organism>
<dbReference type="PANTHER" id="PTHR43547">
    <property type="entry name" value="TWO-COMPONENT HISTIDINE KINASE"/>
    <property type="match status" value="1"/>
</dbReference>
<reference evidence="6 7" key="1">
    <citation type="submission" date="2015-09" db="EMBL/GenBank/DDBJ databases">
        <title>Sorangium comparison.</title>
        <authorList>
            <person name="Zaburannyi N."/>
            <person name="Bunk B."/>
            <person name="Overmann J."/>
            <person name="Mueller R."/>
        </authorList>
    </citation>
    <scope>NUCLEOTIDE SEQUENCE [LARGE SCALE GENOMIC DNA]</scope>
    <source>
        <strain evidence="6 7">So ce836</strain>
    </source>
</reference>
<accession>A0A4V0NGI9</accession>
<protein>
    <recommendedName>
        <fullName evidence="2">histidine kinase</fullName>
        <ecNumber evidence="2">2.7.13.3</ecNumber>
    </recommendedName>
</protein>
<dbReference type="InterPro" id="IPR003661">
    <property type="entry name" value="HisK_dim/P_dom"/>
</dbReference>
<dbReference type="PANTHER" id="PTHR43547:SF2">
    <property type="entry name" value="HYBRID SIGNAL TRANSDUCTION HISTIDINE KINASE C"/>
    <property type="match status" value="1"/>
</dbReference>
<dbReference type="EC" id="2.7.13.3" evidence="2"/>
<dbReference type="InterPro" id="IPR036097">
    <property type="entry name" value="HisK_dim/P_sf"/>
</dbReference>
<evidence type="ECO:0000313" key="6">
    <source>
        <dbReference type="EMBL" id="AUX33332.1"/>
    </source>
</evidence>
<dbReference type="Pfam" id="PF00512">
    <property type="entry name" value="HisKA"/>
    <property type="match status" value="1"/>
</dbReference>
<gene>
    <name evidence="6" type="ORF">SOCE836_054890</name>
</gene>
<dbReference type="Gene3D" id="1.10.287.130">
    <property type="match status" value="1"/>
</dbReference>
<feature type="compositionally biased region" description="Basic and acidic residues" evidence="4">
    <location>
        <begin position="131"/>
        <end position="147"/>
    </location>
</feature>
<evidence type="ECO:0000313" key="7">
    <source>
        <dbReference type="Proteomes" id="UP000295497"/>
    </source>
</evidence>
<name>A0A4V0NGI9_SORCE</name>
<dbReference type="GO" id="GO:0000155">
    <property type="term" value="F:phosphorelay sensor kinase activity"/>
    <property type="evidence" value="ECO:0007669"/>
    <property type="project" value="InterPro"/>
</dbReference>
<evidence type="ECO:0000256" key="4">
    <source>
        <dbReference type="SAM" id="MobiDB-lite"/>
    </source>
</evidence>
<dbReference type="Proteomes" id="UP000295497">
    <property type="component" value="Chromosome"/>
</dbReference>
<dbReference type="AlphaFoldDB" id="A0A4V0NGI9"/>
<feature type="region of interest" description="Disordered" evidence="4">
    <location>
        <begin position="131"/>
        <end position="166"/>
    </location>
</feature>
<dbReference type="CDD" id="cd00082">
    <property type="entry name" value="HisKA"/>
    <property type="match status" value="1"/>
</dbReference>
<feature type="compositionally biased region" description="Basic residues" evidence="4">
    <location>
        <begin position="148"/>
        <end position="166"/>
    </location>
</feature>
<sequence>MQEVAHRAVIAIDNARLYKAAQEAVRARDEFLTVATHELDTPMTSLTLTLEAVRRALEPGRRWDPHAMGRQVDRALRQATRLTRLHDELLDVSRSQEDRLTLEVAEVDLEAVVRDVIARLKLDLAGARPLHEPEDRGRARRLDPRPERARRRRHVPRRAPVRRAAARRRAELAAGLSGRACT</sequence>
<evidence type="ECO:0000259" key="5">
    <source>
        <dbReference type="SMART" id="SM00388"/>
    </source>
</evidence>